<evidence type="ECO:0000313" key="7">
    <source>
        <dbReference type="Proteomes" id="UP000053411"/>
    </source>
</evidence>
<feature type="region of interest" description="Disordered" evidence="4">
    <location>
        <begin position="1"/>
        <end position="48"/>
    </location>
</feature>
<dbReference type="Pfam" id="PF24883">
    <property type="entry name" value="NPHP3_N"/>
    <property type="match status" value="1"/>
</dbReference>
<dbReference type="Gene3D" id="1.25.40.20">
    <property type="entry name" value="Ankyrin repeat-containing domain"/>
    <property type="match status" value="2"/>
</dbReference>
<dbReference type="InterPro" id="IPR036770">
    <property type="entry name" value="Ankyrin_rpt-contain_sf"/>
</dbReference>
<dbReference type="InterPro" id="IPR050663">
    <property type="entry name" value="Ankyrin-SOCS_Box"/>
</dbReference>
<dbReference type="InterPro" id="IPR031359">
    <property type="entry name" value="NACHT_N"/>
</dbReference>
<accession>A0A0D2GSB2</accession>
<organism evidence="6 7">
    <name type="scientific">Fonsecaea multimorphosa CBS 102226</name>
    <dbReference type="NCBI Taxonomy" id="1442371"/>
    <lineage>
        <taxon>Eukaryota</taxon>
        <taxon>Fungi</taxon>
        <taxon>Dikarya</taxon>
        <taxon>Ascomycota</taxon>
        <taxon>Pezizomycotina</taxon>
        <taxon>Eurotiomycetes</taxon>
        <taxon>Chaetothyriomycetidae</taxon>
        <taxon>Chaetothyriales</taxon>
        <taxon>Herpotrichiellaceae</taxon>
        <taxon>Fonsecaea</taxon>
    </lineage>
</organism>
<dbReference type="Pfam" id="PF12796">
    <property type="entry name" value="Ank_2"/>
    <property type="match status" value="2"/>
</dbReference>
<evidence type="ECO:0000256" key="4">
    <source>
        <dbReference type="SAM" id="MobiDB-lite"/>
    </source>
</evidence>
<dbReference type="InterPro" id="IPR027417">
    <property type="entry name" value="P-loop_NTPase"/>
</dbReference>
<evidence type="ECO:0000313" key="6">
    <source>
        <dbReference type="EMBL" id="KIX92370.1"/>
    </source>
</evidence>
<dbReference type="Proteomes" id="UP000053411">
    <property type="component" value="Unassembled WGS sequence"/>
</dbReference>
<feature type="repeat" description="ANK" evidence="3">
    <location>
        <begin position="811"/>
        <end position="843"/>
    </location>
</feature>
<dbReference type="Pfam" id="PF22939">
    <property type="entry name" value="WHD_GPIID"/>
    <property type="match status" value="1"/>
</dbReference>
<feature type="repeat" description="ANK" evidence="3">
    <location>
        <begin position="744"/>
        <end position="776"/>
    </location>
</feature>
<evidence type="ECO:0000256" key="1">
    <source>
        <dbReference type="ARBA" id="ARBA00022737"/>
    </source>
</evidence>
<dbReference type="InterPro" id="IPR007111">
    <property type="entry name" value="NACHT_NTPase"/>
</dbReference>
<dbReference type="GO" id="GO:0000976">
    <property type="term" value="F:transcription cis-regulatory region binding"/>
    <property type="evidence" value="ECO:0007669"/>
    <property type="project" value="TreeGrafter"/>
</dbReference>
<evidence type="ECO:0000259" key="5">
    <source>
        <dbReference type="PROSITE" id="PS50837"/>
    </source>
</evidence>
<dbReference type="SUPFAM" id="SSF48403">
    <property type="entry name" value="Ankyrin repeat"/>
    <property type="match status" value="1"/>
</dbReference>
<reference evidence="6 7" key="1">
    <citation type="submission" date="2015-01" db="EMBL/GenBank/DDBJ databases">
        <title>The Genome Sequence of Fonsecaea multimorphosa CBS 102226.</title>
        <authorList>
            <consortium name="The Broad Institute Genomics Platform"/>
            <person name="Cuomo C."/>
            <person name="de Hoog S."/>
            <person name="Gorbushina A."/>
            <person name="Stielow B."/>
            <person name="Teixiera M."/>
            <person name="Abouelleil A."/>
            <person name="Chapman S.B."/>
            <person name="Priest M."/>
            <person name="Young S.K."/>
            <person name="Wortman J."/>
            <person name="Nusbaum C."/>
            <person name="Birren B."/>
        </authorList>
    </citation>
    <scope>NUCLEOTIDE SEQUENCE [LARGE SCALE GENOMIC DNA]</scope>
    <source>
        <strain evidence="6 7">CBS 102226</strain>
    </source>
</reference>
<dbReference type="PROSITE" id="PS50088">
    <property type="entry name" value="ANK_REPEAT"/>
    <property type="match status" value="7"/>
</dbReference>
<keyword evidence="1" id="KW-0677">Repeat</keyword>
<sequence length="983" mass="111173">MSSTTKLGRLWAKNPPPENADACPPSKSSRWDSSRFRNDPDASPKAEHDPIALVVEHDATAPGEPHNIWVRAEKKLTKNDKTNKVWQQYLEILESELGAKLEPSGTVERQQQLYKLLEIKAKELVDKRWKVQLGGHEMQVRTIITQACKNLLHAKDQIQRVAKHISPQAVHACTGTAMVLTLIIQAAEHNAALLKGLKSTSALICRLPIMEDVYLPTEPWSARPAHFDAFQEKFEESLTTLYSLVLEFQARALCYLKRVWAAQVLRDMAKLDTWEGLLMSIEKSEDALRSYTQLLDAEEMKRRFDEIRDAQENDVRFRTCEWFTSHPRFHEWKNKGSGLLWVSADPGCGKSVLARYLVDEVVLSTSQSTTCYFFFKDDSEDQKTAANALCAILRQLFLEKPDLLQESILAEFQTKKDTHVSSFSDLWNTLLSVAADPNAGEIVCILDALDECQDRDRSRLIQALTELYSTNYLSNLKFLLTSRPYGHIGREFRELENLLPSIHLRGENDDEIQKISLEIDLVIRSRVEDIGNKCYLWVHLTLDAIENMEGFTKGGVRRAVQQLPQSVDDAYTKILEGSRNPEKARKLLHMIIGATRPLTVGEMAMMMALDGSHKSYDDIEQELEPDERFEITLRDICGLFVVVIDKKVYLLHQTAKEFLHSMQLEESNRLLAERCIWYLCSNFIEASGGVLLEYACYNWPSHFREAGICSGEKITVLARKLCKEGSKEYTAWFAKYGSRYWFPKSSSSLPMASYFGLAGLVELLLDKGAALESRDSRFDRTPLFWAVRNRHEAVVKLLLDRGAEIDTKDKTGQTPLLWAAENGHEALVDLLLEKGGGIESRDENGRTPLSRAAQDGREAGIMLLLAKGAAIETRDRTGRTPLLWAAWQGREAVVKLLLSRGAHTEPKDESGRTALSLAAEYGREAIAKMLLEKGAEVDSRDVEGWTPLVWARHRGRTSLAKLLLENGANPGVIAKFEPLEYIR</sequence>
<dbReference type="PANTHER" id="PTHR24193">
    <property type="entry name" value="ANKYRIN REPEAT PROTEIN"/>
    <property type="match status" value="1"/>
</dbReference>
<dbReference type="SMART" id="SM00248">
    <property type="entry name" value="ANK"/>
    <property type="match status" value="7"/>
</dbReference>
<dbReference type="EMBL" id="KN848106">
    <property type="protein sequence ID" value="KIX92370.1"/>
    <property type="molecule type" value="Genomic_DNA"/>
</dbReference>
<evidence type="ECO:0000256" key="2">
    <source>
        <dbReference type="ARBA" id="ARBA00023043"/>
    </source>
</evidence>
<evidence type="ECO:0000256" key="3">
    <source>
        <dbReference type="PROSITE-ProRule" id="PRU00023"/>
    </source>
</evidence>
<name>A0A0D2GSB2_9EURO</name>
<dbReference type="PRINTS" id="PR01415">
    <property type="entry name" value="ANKYRIN"/>
</dbReference>
<feature type="repeat" description="ANK" evidence="3">
    <location>
        <begin position="877"/>
        <end position="909"/>
    </location>
</feature>
<dbReference type="OrthoDB" id="4160321at2759"/>
<dbReference type="InterPro" id="IPR054471">
    <property type="entry name" value="GPIID_WHD"/>
</dbReference>
<feature type="repeat" description="ANK" evidence="3">
    <location>
        <begin position="910"/>
        <end position="942"/>
    </location>
</feature>
<dbReference type="STRING" id="1442371.A0A0D2GSB2"/>
<feature type="repeat" description="ANK" evidence="3">
    <location>
        <begin position="778"/>
        <end position="810"/>
    </location>
</feature>
<dbReference type="Gene3D" id="3.40.50.300">
    <property type="entry name" value="P-loop containing nucleotide triphosphate hydrolases"/>
    <property type="match status" value="1"/>
</dbReference>
<dbReference type="InterPro" id="IPR002110">
    <property type="entry name" value="Ankyrin_rpt"/>
</dbReference>
<dbReference type="PROSITE" id="PS50837">
    <property type="entry name" value="NACHT"/>
    <property type="match status" value="1"/>
</dbReference>
<dbReference type="InterPro" id="IPR056884">
    <property type="entry name" value="NPHP3-like_N"/>
</dbReference>
<feature type="domain" description="NACHT" evidence="5">
    <location>
        <begin position="338"/>
        <end position="484"/>
    </location>
</feature>
<dbReference type="Pfam" id="PF17100">
    <property type="entry name" value="NACHT_N"/>
    <property type="match status" value="1"/>
</dbReference>
<proteinExistence type="predicted"/>
<feature type="repeat" description="ANK" evidence="3">
    <location>
        <begin position="844"/>
        <end position="876"/>
    </location>
</feature>
<keyword evidence="2 3" id="KW-0040">ANK repeat</keyword>
<feature type="repeat" description="ANK" evidence="3">
    <location>
        <begin position="943"/>
        <end position="975"/>
    </location>
</feature>
<protein>
    <recommendedName>
        <fullName evidence="5">NACHT domain-containing protein</fullName>
    </recommendedName>
</protein>
<dbReference type="SUPFAM" id="SSF52540">
    <property type="entry name" value="P-loop containing nucleoside triphosphate hydrolases"/>
    <property type="match status" value="1"/>
</dbReference>
<feature type="compositionally biased region" description="Basic and acidic residues" evidence="4">
    <location>
        <begin position="29"/>
        <end position="48"/>
    </location>
</feature>
<dbReference type="AlphaFoldDB" id="A0A0D2GSB2"/>
<keyword evidence="7" id="KW-1185">Reference proteome</keyword>
<dbReference type="GeneID" id="27717724"/>
<dbReference type="PROSITE" id="PS50297">
    <property type="entry name" value="ANK_REP_REGION"/>
    <property type="match status" value="6"/>
</dbReference>
<dbReference type="GO" id="GO:0005634">
    <property type="term" value="C:nucleus"/>
    <property type="evidence" value="ECO:0007669"/>
    <property type="project" value="TreeGrafter"/>
</dbReference>
<dbReference type="GO" id="GO:0045944">
    <property type="term" value="P:positive regulation of transcription by RNA polymerase II"/>
    <property type="evidence" value="ECO:0007669"/>
    <property type="project" value="TreeGrafter"/>
</dbReference>
<dbReference type="VEuPathDB" id="FungiDB:Z520_11978"/>
<gene>
    <name evidence="6" type="ORF">Z520_11978</name>
</gene>
<dbReference type="RefSeq" id="XP_016626493.1">
    <property type="nucleotide sequence ID" value="XM_016782465.1"/>
</dbReference>
<dbReference type="PANTHER" id="PTHR24193:SF121">
    <property type="entry name" value="ADA2A-CONTAINING COMPLEX COMPONENT 3, ISOFORM D"/>
    <property type="match status" value="1"/>
</dbReference>